<dbReference type="SMART" id="SM01403">
    <property type="entry name" value="Ribosomal_S10"/>
    <property type="match status" value="1"/>
</dbReference>
<dbReference type="InterPro" id="IPR001848">
    <property type="entry name" value="Ribosomal_uS10"/>
</dbReference>
<dbReference type="InParanoid" id="A0A0C3GAZ4"/>
<evidence type="ECO:0000313" key="11">
    <source>
        <dbReference type="EMBL" id="KIM87806.1"/>
    </source>
</evidence>
<dbReference type="InterPro" id="IPR027486">
    <property type="entry name" value="Ribosomal_uS10_dom"/>
</dbReference>
<evidence type="ECO:0000259" key="10">
    <source>
        <dbReference type="SMART" id="SM01403"/>
    </source>
</evidence>
<protein>
    <recommendedName>
        <fullName evidence="4">Small ribosomal subunit protein uS10m</fullName>
    </recommendedName>
    <alternativeName>
        <fullName evidence="5">37S ribosomal protein S10, mitochondrial</fullName>
    </alternativeName>
</protein>
<dbReference type="GO" id="GO:1990904">
    <property type="term" value="C:ribonucleoprotein complex"/>
    <property type="evidence" value="ECO:0007669"/>
    <property type="project" value="UniProtKB-KW"/>
</dbReference>
<name>A0A0C3GAZ4_PILCF</name>
<dbReference type="GO" id="GO:0006412">
    <property type="term" value="P:translation"/>
    <property type="evidence" value="ECO:0007669"/>
    <property type="project" value="InterPro"/>
</dbReference>
<evidence type="ECO:0000256" key="7">
    <source>
        <dbReference type="ARBA" id="ARBA00065857"/>
    </source>
</evidence>
<dbReference type="GO" id="GO:0003735">
    <property type="term" value="F:structural constituent of ribosome"/>
    <property type="evidence" value="ECO:0007669"/>
    <property type="project" value="InterPro"/>
</dbReference>
<feature type="compositionally biased region" description="Polar residues" evidence="9">
    <location>
        <begin position="44"/>
        <end position="61"/>
    </location>
</feature>
<evidence type="ECO:0000313" key="12">
    <source>
        <dbReference type="Proteomes" id="UP000054166"/>
    </source>
</evidence>
<evidence type="ECO:0000256" key="4">
    <source>
        <dbReference type="ARBA" id="ARBA00035261"/>
    </source>
</evidence>
<evidence type="ECO:0000256" key="8">
    <source>
        <dbReference type="SAM" id="Coils"/>
    </source>
</evidence>
<dbReference type="EMBL" id="KN832978">
    <property type="protein sequence ID" value="KIM87806.1"/>
    <property type="molecule type" value="Genomic_DNA"/>
</dbReference>
<comment type="similarity">
    <text evidence="1">Belongs to the universal ribosomal protein uS10 family.</text>
</comment>
<evidence type="ECO:0000256" key="1">
    <source>
        <dbReference type="ARBA" id="ARBA00007102"/>
    </source>
</evidence>
<comment type="function">
    <text evidence="6">Involved in mitochondrial genome encoded proteins translation. Involved in the binding of tRNA to the ribosomes.</text>
</comment>
<feature type="region of interest" description="Disordered" evidence="9">
    <location>
        <begin position="141"/>
        <end position="167"/>
    </location>
</feature>
<comment type="subunit">
    <text evidence="7">Part of the mitochondrial small ribosomal subunit.</text>
</comment>
<organism evidence="11 12">
    <name type="scientific">Piloderma croceum (strain F 1598)</name>
    <dbReference type="NCBI Taxonomy" id="765440"/>
    <lineage>
        <taxon>Eukaryota</taxon>
        <taxon>Fungi</taxon>
        <taxon>Dikarya</taxon>
        <taxon>Basidiomycota</taxon>
        <taxon>Agaricomycotina</taxon>
        <taxon>Agaricomycetes</taxon>
        <taxon>Agaricomycetidae</taxon>
        <taxon>Atheliales</taxon>
        <taxon>Atheliaceae</taxon>
        <taxon>Piloderma</taxon>
    </lineage>
</organism>
<evidence type="ECO:0000256" key="9">
    <source>
        <dbReference type="SAM" id="MobiDB-lite"/>
    </source>
</evidence>
<reference evidence="12" key="2">
    <citation type="submission" date="2015-01" db="EMBL/GenBank/DDBJ databases">
        <title>Evolutionary Origins and Diversification of the Mycorrhizal Mutualists.</title>
        <authorList>
            <consortium name="DOE Joint Genome Institute"/>
            <consortium name="Mycorrhizal Genomics Consortium"/>
            <person name="Kohler A."/>
            <person name="Kuo A."/>
            <person name="Nagy L.G."/>
            <person name="Floudas D."/>
            <person name="Copeland A."/>
            <person name="Barry K.W."/>
            <person name="Cichocki N."/>
            <person name="Veneault-Fourrey C."/>
            <person name="LaButti K."/>
            <person name="Lindquist E.A."/>
            <person name="Lipzen A."/>
            <person name="Lundell T."/>
            <person name="Morin E."/>
            <person name="Murat C."/>
            <person name="Riley R."/>
            <person name="Ohm R."/>
            <person name="Sun H."/>
            <person name="Tunlid A."/>
            <person name="Henrissat B."/>
            <person name="Grigoriev I.V."/>
            <person name="Hibbett D.S."/>
            <person name="Martin F."/>
        </authorList>
    </citation>
    <scope>NUCLEOTIDE SEQUENCE [LARGE SCALE GENOMIC DNA]</scope>
    <source>
        <strain evidence="12">F 1598</strain>
    </source>
</reference>
<dbReference type="FunFam" id="3.30.70.600:FF:000003">
    <property type="entry name" value="30S ribosomal protein S10"/>
    <property type="match status" value="1"/>
</dbReference>
<dbReference type="GO" id="GO:0005840">
    <property type="term" value="C:ribosome"/>
    <property type="evidence" value="ECO:0007669"/>
    <property type="project" value="UniProtKB-KW"/>
</dbReference>
<evidence type="ECO:0000256" key="5">
    <source>
        <dbReference type="ARBA" id="ARBA00042916"/>
    </source>
</evidence>
<dbReference type="AlphaFoldDB" id="A0A0C3GAZ4"/>
<dbReference type="OrthoDB" id="366214at2759"/>
<dbReference type="SUPFAM" id="SSF54999">
    <property type="entry name" value="Ribosomal protein S10"/>
    <property type="match status" value="1"/>
</dbReference>
<evidence type="ECO:0000256" key="6">
    <source>
        <dbReference type="ARBA" id="ARBA00057689"/>
    </source>
</evidence>
<keyword evidence="2" id="KW-0689">Ribosomal protein</keyword>
<gene>
    <name evidence="11" type="ORF">PILCRDRAFT_814521</name>
</gene>
<reference evidence="11 12" key="1">
    <citation type="submission" date="2014-04" db="EMBL/GenBank/DDBJ databases">
        <authorList>
            <consortium name="DOE Joint Genome Institute"/>
            <person name="Kuo A."/>
            <person name="Tarkka M."/>
            <person name="Buscot F."/>
            <person name="Kohler A."/>
            <person name="Nagy L.G."/>
            <person name="Floudas D."/>
            <person name="Copeland A."/>
            <person name="Barry K.W."/>
            <person name="Cichocki N."/>
            <person name="Veneault-Fourrey C."/>
            <person name="LaButti K."/>
            <person name="Lindquist E.A."/>
            <person name="Lipzen A."/>
            <person name="Lundell T."/>
            <person name="Morin E."/>
            <person name="Murat C."/>
            <person name="Sun H."/>
            <person name="Tunlid A."/>
            <person name="Henrissat B."/>
            <person name="Grigoriev I.V."/>
            <person name="Hibbett D.S."/>
            <person name="Martin F."/>
            <person name="Nordberg H.P."/>
            <person name="Cantor M.N."/>
            <person name="Hua S.X."/>
        </authorList>
    </citation>
    <scope>NUCLEOTIDE SEQUENCE [LARGE SCALE GENOMIC DNA]</scope>
    <source>
        <strain evidence="11 12">F 1598</strain>
    </source>
</reference>
<feature type="region of interest" description="Disordered" evidence="9">
    <location>
        <begin position="196"/>
        <end position="216"/>
    </location>
</feature>
<feature type="coiled-coil region" evidence="8">
    <location>
        <begin position="401"/>
        <end position="428"/>
    </location>
</feature>
<accession>A0A0C3GAZ4</accession>
<keyword evidence="8" id="KW-0175">Coiled coil</keyword>
<dbReference type="InterPro" id="IPR036838">
    <property type="entry name" value="Ribosomal_uS10_dom_sf"/>
</dbReference>
<proteinExistence type="inferred from homology"/>
<sequence length="458" mass="50551">MLARHSRLAIPQISRWVRMNSGSNNKPGAGISNADRTASDRVPETSQSTPQMDPQSTSSESYASLLNKTRLLVQPQSQLPNVHAVNEMPESDPALNGTISEQVSSANPAEVVDSKFSAEIPEFTVPELSDLTLTDGAKIEPENKPQQAIIPEQISSVDPSELSHMPDIQFSGATTESSEAEASNLISLQKQPPFMAQKSHRSAGLSESKDEQFETDLSPAQLAHLNELAEACETDEELEELLSSPDLNHLLSLQQLQDLADTPEPIISALPIPGKSLYPPVYHEPQWRIPVATITFRGYDTQRLELFTHFAVHVASALGIPTSKVYPLPKQRRLWTVPRSPFVHKKAQENFERITRSRGVKAWDAHPDVVNLWTQMLMSHAMAGVGMRIVRWTRMELGGGASELKKVKEKLRDLYKQTNEKVADSERVRRVGKKIMETELAAVEQVGSAGAAKTIDAP</sequence>
<dbReference type="Proteomes" id="UP000054166">
    <property type="component" value="Unassembled WGS sequence"/>
</dbReference>
<evidence type="ECO:0000256" key="3">
    <source>
        <dbReference type="ARBA" id="ARBA00023274"/>
    </source>
</evidence>
<dbReference type="Pfam" id="PF00338">
    <property type="entry name" value="Ribosomal_S10"/>
    <property type="match status" value="1"/>
</dbReference>
<dbReference type="Gene3D" id="3.30.70.600">
    <property type="entry name" value="Ribosomal protein S10 domain"/>
    <property type="match status" value="1"/>
</dbReference>
<keyword evidence="3" id="KW-0687">Ribonucleoprotein</keyword>
<dbReference type="PANTHER" id="PTHR11700">
    <property type="entry name" value="30S RIBOSOMAL PROTEIN S10 FAMILY MEMBER"/>
    <property type="match status" value="1"/>
</dbReference>
<keyword evidence="12" id="KW-1185">Reference proteome</keyword>
<dbReference type="STRING" id="765440.A0A0C3GAZ4"/>
<dbReference type="HOGENOM" id="CLU_597315_0_0_1"/>
<feature type="region of interest" description="Disordered" evidence="9">
    <location>
        <begin position="19"/>
        <end position="61"/>
    </location>
</feature>
<feature type="domain" description="Small ribosomal subunit protein uS10" evidence="10">
    <location>
        <begin position="293"/>
        <end position="390"/>
    </location>
</feature>
<evidence type="ECO:0000256" key="2">
    <source>
        <dbReference type="ARBA" id="ARBA00022980"/>
    </source>
</evidence>